<dbReference type="GO" id="GO:0006233">
    <property type="term" value="P:dTDP biosynthetic process"/>
    <property type="evidence" value="ECO:0007669"/>
    <property type="project" value="InterPro"/>
</dbReference>
<evidence type="ECO:0000256" key="4">
    <source>
        <dbReference type="ARBA" id="ARBA00022679"/>
    </source>
</evidence>
<keyword evidence="5 11" id="KW-0545">Nucleotide biosynthesis</keyword>
<evidence type="ECO:0000256" key="10">
    <source>
        <dbReference type="ARBA" id="ARBA00057735"/>
    </source>
</evidence>
<dbReference type="AlphaFoldDB" id="A0A4R8H854"/>
<dbReference type="SUPFAM" id="SSF52540">
    <property type="entry name" value="P-loop containing nucleoside triphosphate hydrolases"/>
    <property type="match status" value="1"/>
</dbReference>
<keyword evidence="6 11" id="KW-0547">Nucleotide-binding</keyword>
<evidence type="ECO:0000256" key="3">
    <source>
        <dbReference type="ARBA" id="ARBA00017144"/>
    </source>
</evidence>
<evidence type="ECO:0000256" key="8">
    <source>
        <dbReference type="ARBA" id="ARBA00022840"/>
    </source>
</evidence>
<name>A0A4R8H854_9FIRM</name>
<dbReference type="NCBIfam" id="TIGR00041">
    <property type="entry name" value="DTMP_kinase"/>
    <property type="match status" value="1"/>
</dbReference>
<dbReference type="InterPro" id="IPR027417">
    <property type="entry name" value="P-loop_NTPase"/>
</dbReference>
<comment type="function">
    <text evidence="10 11">Phosphorylation of dTMP to form dTDP in both de novo and salvage pathways of dTTP synthesis.</text>
</comment>
<evidence type="ECO:0000256" key="5">
    <source>
        <dbReference type="ARBA" id="ARBA00022727"/>
    </source>
</evidence>
<feature type="domain" description="Thymidylate kinase-like" evidence="12">
    <location>
        <begin position="8"/>
        <end position="200"/>
    </location>
</feature>
<dbReference type="InterPro" id="IPR039430">
    <property type="entry name" value="Thymidylate_kin-like_dom"/>
</dbReference>
<organism evidence="13 14">
    <name type="scientific">Orenia marismortui</name>
    <dbReference type="NCBI Taxonomy" id="46469"/>
    <lineage>
        <taxon>Bacteria</taxon>
        <taxon>Bacillati</taxon>
        <taxon>Bacillota</taxon>
        <taxon>Clostridia</taxon>
        <taxon>Halanaerobiales</taxon>
        <taxon>Halobacteroidaceae</taxon>
        <taxon>Orenia</taxon>
    </lineage>
</organism>
<dbReference type="Proteomes" id="UP000295832">
    <property type="component" value="Unassembled WGS sequence"/>
</dbReference>
<evidence type="ECO:0000313" key="13">
    <source>
        <dbReference type="EMBL" id="TDX51308.1"/>
    </source>
</evidence>
<sequence>MTGYFITLEGVEGSGKSTQIKLIKKYLESLNYEVINTFEPGDTEVGQEIRRILLNPNHENLLPKAELLLYTAERAQHVSELIKPSLKEGKIVISDRYIDATMAYQGYARGINKSLIEELNNIATEGLIPDLTLVFDINPSLSLQRAKRVTSKSNSQGDRIEAENLSFHQKVRKAYLDLAQKEDRIEIVDASKSINEVFDQVKILLKKRLIR</sequence>
<dbReference type="InterPro" id="IPR018094">
    <property type="entry name" value="Thymidylate_kinase"/>
</dbReference>
<proteinExistence type="inferred from homology"/>
<dbReference type="RefSeq" id="WP_134116890.1">
    <property type="nucleotide sequence ID" value="NZ_SOEG01000014.1"/>
</dbReference>
<evidence type="ECO:0000256" key="7">
    <source>
        <dbReference type="ARBA" id="ARBA00022777"/>
    </source>
</evidence>
<keyword evidence="7 11" id="KW-0418">Kinase</keyword>
<dbReference type="GO" id="GO:0006235">
    <property type="term" value="P:dTTP biosynthetic process"/>
    <property type="evidence" value="ECO:0007669"/>
    <property type="project" value="UniProtKB-UniRule"/>
</dbReference>
<comment type="caution">
    <text evidence="13">The sequence shown here is derived from an EMBL/GenBank/DDBJ whole genome shotgun (WGS) entry which is preliminary data.</text>
</comment>
<comment type="similarity">
    <text evidence="1 11">Belongs to the thymidylate kinase family.</text>
</comment>
<dbReference type="FunFam" id="3.40.50.300:FF:000225">
    <property type="entry name" value="Thymidylate kinase"/>
    <property type="match status" value="1"/>
</dbReference>
<evidence type="ECO:0000259" key="12">
    <source>
        <dbReference type="Pfam" id="PF02223"/>
    </source>
</evidence>
<dbReference type="PANTHER" id="PTHR10344:SF4">
    <property type="entry name" value="UMP-CMP KINASE 2, MITOCHONDRIAL"/>
    <property type="match status" value="1"/>
</dbReference>
<keyword evidence="4 11" id="KW-0808">Transferase</keyword>
<dbReference type="Pfam" id="PF02223">
    <property type="entry name" value="Thymidylate_kin"/>
    <property type="match status" value="1"/>
</dbReference>
<keyword evidence="8 11" id="KW-0067">ATP-binding</keyword>
<protein>
    <recommendedName>
        <fullName evidence="3 11">Thymidylate kinase</fullName>
        <ecNumber evidence="2 11">2.7.4.9</ecNumber>
    </recommendedName>
    <alternativeName>
        <fullName evidence="11">dTMP kinase</fullName>
    </alternativeName>
</protein>
<dbReference type="EC" id="2.7.4.9" evidence="2 11"/>
<dbReference type="CDD" id="cd01672">
    <property type="entry name" value="TMPK"/>
    <property type="match status" value="1"/>
</dbReference>
<comment type="catalytic activity">
    <reaction evidence="9 11">
        <text>dTMP + ATP = dTDP + ADP</text>
        <dbReference type="Rhea" id="RHEA:13517"/>
        <dbReference type="ChEBI" id="CHEBI:30616"/>
        <dbReference type="ChEBI" id="CHEBI:58369"/>
        <dbReference type="ChEBI" id="CHEBI:63528"/>
        <dbReference type="ChEBI" id="CHEBI:456216"/>
        <dbReference type="EC" id="2.7.4.9"/>
    </reaction>
</comment>
<dbReference type="GO" id="GO:0005829">
    <property type="term" value="C:cytosol"/>
    <property type="evidence" value="ECO:0007669"/>
    <property type="project" value="TreeGrafter"/>
</dbReference>
<dbReference type="HAMAP" id="MF_00165">
    <property type="entry name" value="Thymidylate_kinase"/>
    <property type="match status" value="1"/>
</dbReference>
<accession>A0A4R8H854</accession>
<dbReference type="Gene3D" id="3.40.50.300">
    <property type="entry name" value="P-loop containing nucleotide triphosphate hydrolases"/>
    <property type="match status" value="1"/>
</dbReference>
<evidence type="ECO:0000313" key="14">
    <source>
        <dbReference type="Proteomes" id="UP000295832"/>
    </source>
</evidence>
<evidence type="ECO:0000256" key="11">
    <source>
        <dbReference type="HAMAP-Rule" id="MF_00165"/>
    </source>
</evidence>
<dbReference type="PANTHER" id="PTHR10344">
    <property type="entry name" value="THYMIDYLATE KINASE"/>
    <property type="match status" value="1"/>
</dbReference>
<keyword evidence="14" id="KW-1185">Reference proteome</keyword>
<evidence type="ECO:0000256" key="1">
    <source>
        <dbReference type="ARBA" id="ARBA00009776"/>
    </source>
</evidence>
<gene>
    <name evidence="11" type="primary">tmk</name>
    <name evidence="13" type="ORF">C7959_11457</name>
</gene>
<reference evidence="13 14" key="1">
    <citation type="submission" date="2019-03" db="EMBL/GenBank/DDBJ databases">
        <title>Subsurface microbial communities from deep shales in Ohio and West Virginia, USA.</title>
        <authorList>
            <person name="Wrighton K."/>
        </authorList>
    </citation>
    <scope>NUCLEOTIDE SEQUENCE [LARGE SCALE GENOMIC DNA]</scope>
    <source>
        <strain evidence="13 14">MSL 6dP</strain>
    </source>
</reference>
<feature type="binding site" evidence="11">
    <location>
        <begin position="10"/>
        <end position="17"/>
    </location>
    <ligand>
        <name>ATP</name>
        <dbReference type="ChEBI" id="CHEBI:30616"/>
    </ligand>
</feature>
<dbReference type="STRING" id="926561.GCA_000379025_01128"/>
<evidence type="ECO:0000256" key="9">
    <source>
        <dbReference type="ARBA" id="ARBA00048743"/>
    </source>
</evidence>
<dbReference type="GO" id="GO:0005524">
    <property type="term" value="F:ATP binding"/>
    <property type="evidence" value="ECO:0007669"/>
    <property type="project" value="UniProtKB-UniRule"/>
</dbReference>
<dbReference type="GO" id="GO:0006227">
    <property type="term" value="P:dUDP biosynthetic process"/>
    <property type="evidence" value="ECO:0007669"/>
    <property type="project" value="TreeGrafter"/>
</dbReference>
<dbReference type="EMBL" id="SOEG01000014">
    <property type="protein sequence ID" value="TDX51308.1"/>
    <property type="molecule type" value="Genomic_DNA"/>
</dbReference>
<dbReference type="GO" id="GO:0004798">
    <property type="term" value="F:dTMP kinase activity"/>
    <property type="evidence" value="ECO:0007669"/>
    <property type="project" value="UniProtKB-UniRule"/>
</dbReference>
<evidence type="ECO:0000256" key="6">
    <source>
        <dbReference type="ARBA" id="ARBA00022741"/>
    </source>
</evidence>
<evidence type="ECO:0000256" key="2">
    <source>
        <dbReference type="ARBA" id="ARBA00012980"/>
    </source>
</evidence>